<comment type="caution">
    <text evidence="2">The sequence shown here is derived from an EMBL/GenBank/DDBJ whole genome shotgun (WGS) entry which is preliminary data.</text>
</comment>
<dbReference type="Proteomes" id="UP001331515">
    <property type="component" value="Unassembled WGS sequence"/>
</dbReference>
<keyword evidence="3" id="KW-1185">Reference proteome</keyword>
<evidence type="ECO:0000256" key="1">
    <source>
        <dbReference type="SAM" id="MobiDB-lite"/>
    </source>
</evidence>
<name>A0AAN8DRL9_CHAGU</name>
<feature type="compositionally biased region" description="Polar residues" evidence="1">
    <location>
        <begin position="59"/>
        <end position="89"/>
    </location>
</feature>
<dbReference type="AlphaFoldDB" id="A0AAN8DRL9"/>
<proteinExistence type="predicted"/>
<organism evidence="2 3">
    <name type="scientific">Champsocephalus gunnari</name>
    <name type="common">Mackerel icefish</name>
    <dbReference type="NCBI Taxonomy" id="52237"/>
    <lineage>
        <taxon>Eukaryota</taxon>
        <taxon>Metazoa</taxon>
        <taxon>Chordata</taxon>
        <taxon>Craniata</taxon>
        <taxon>Vertebrata</taxon>
        <taxon>Euteleostomi</taxon>
        <taxon>Actinopterygii</taxon>
        <taxon>Neopterygii</taxon>
        <taxon>Teleostei</taxon>
        <taxon>Neoteleostei</taxon>
        <taxon>Acanthomorphata</taxon>
        <taxon>Eupercaria</taxon>
        <taxon>Perciformes</taxon>
        <taxon>Notothenioidei</taxon>
        <taxon>Channichthyidae</taxon>
        <taxon>Champsocephalus</taxon>
    </lineage>
</organism>
<gene>
    <name evidence="2" type="ORF">CgunFtcFv8_012497</name>
</gene>
<feature type="region of interest" description="Disordered" evidence="1">
    <location>
        <begin position="33"/>
        <end position="89"/>
    </location>
</feature>
<accession>A0AAN8DRL9</accession>
<evidence type="ECO:0000313" key="3">
    <source>
        <dbReference type="Proteomes" id="UP001331515"/>
    </source>
</evidence>
<reference evidence="2 3" key="1">
    <citation type="journal article" date="2023" name="Mol. Biol. Evol.">
        <title>Genomics of Secondarily Temperate Adaptation in the Only Non-Antarctic Icefish.</title>
        <authorList>
            <person name="Rivera-Colon A.G."/>
            <person name="Rayamajhi N."/>
            <person name="Minhas B.F."/>
            <person name="Madrigal G."/>
            <person name="Bilyk K.T."/>
            <person name="Yoon V."/>
            <person name="Hune M."/>
            <person name="Gregory S."/>
            <person name="Cheng C.H.C."/>
            <person name="Catchen J.M."/>
        </authorList>
    </citation>
    <scope>NUCLEOTIDE SEQUENCE [LARGE SCALE GENOMIC DNA]</scope>
    <source>
        <tissue evidence="2">White muscle</tissue>
    </source>
</reference>
<evidence type="ECO:0000313" key="2">
    <source>
        <dbReference type="EMBL" id="KAK5927332.1"/>
    </source>
</evidence>
<sequence length="107" mass="11810">MNTKKSSTHFFFSACCDFVLKDFESVSTTTQCSDCRENVSPPTQDYGTPADRFEMDTGQRVSGSAGQRVSGSAGQRVSRSAGQRVSGSAGQRAALWTWKRDRDMLWL</sequence>
<dbReference type="EMBL" id="JAURVH010001518">
    <property type="protein sequence ID" value="KAK5927332.1"/>
    <property type="molecule type" value="Genomic_DNA"/>
</dbReference>
<protein>
    <submittedName>
        <fullName evidence="2">Uncharacterized protein</fullName>
    </submittedName>
</protein>